<dbReference type="RefSeq" id="WP_185139074.1">
    <property type="nucleotide sequence ID" value="NZ_JACJVR010000111.1"/>
</dbReference>
<evidence type="ECO:0000256" key="2">
    <source>
        <dbReference type="SAM" id="MobiDB-lite"/>
    </source>
</evidence>
<dbReference type="Proteomes" id="UP000553776">
    <property type="component" value="Unassembled WGS sequence"/>
</dbReference>
<comment type="similarity">
    <text evidence="1">Belongs to the LytR/CpsA/Psr (LCP) family.</text>
</comment>
<comment type="caution">
    <text evidence="4">The sequence shown here is derived from an EMBL/GenBank/DDBJ whole genome shotgun (WGS) entry which is preliminary data.</text>
</comment>
<feature type="compositionally biased region" description="Low complexity" evidence="2">
    <location>
        <begin position="333"/>
        <end position="357"/>
    </location>
</feature>
<dbReference type="AlphaFoldDB" id="A0A841UA48"/>
<dbReference type="Gene3D" id="3.40.630.190">
    <property type="entry name" value="LCP protein"/>
    <property type="match status" value="1"/>
</dbReference>
<dbReference type="PANTHER" id="PTHR33392">
    <property type="entry name" value="POLYISOPRENYL-TEICHOIC ACID--PEPTIDOGLYCAN TEICHOIC ACID TRANSFERASE TAGU"/>
    <property type="match status" value="1"/>
</dbReference>
<evidence type="ECO:0000313" key="4">
    <source>
        <dbReference type="EMBL" id="MBB6695113.1"/>
    </source>
</evidence>
<gene>
    <name evidence="4" type="ORF">H7B90_27330</name>
</gene>
<dbReference type="InterPro" id="IPR050922">
    <property type="entry name" value="LytR/CpsA/Psr_CW_biosynth"/>
</dbReference>
<dbReference type="EMBL" id="JACJVR010000111">
    <property type="protein sequence ID" value="MBB6695113.1"/>
    <property type="molecule type" value="Genomic_DNA"/>
</dbReference>
<dbReference type="PANTHER" id="PTHR33392:SF6">
    <property type="entry name" value="POLYISOPRENYL-TEICHOIC ACID--PEPTIDOGLYCAN TEICHOIC ACID TRANSFERASE TAGU"/>
    <property type="match status" value="1"/>
</dbReference>
<organism evidence="4 5">
    <name type="scientific">Cohnella xylanilytica</name>
    <dbReference type="NCBI Taxonomy" id="557555"/>
    <lineage>
        <taxon>Bacteria</taxon>
        <taxon>Bacillati</taxon>
        <taxon>Bacillota</taxon>
        <taxon>Bacilli</taxon>
        <taxon>Bacillales</taxon>
        <taxon>Paenibacillaceae</taxon>
        <taxon>Cohnella</taxon>
    </lineage>
</organism>
<dbReference type="InterPro" id="IPR004474">
    <property type="entry name" value="LytR_CpsA_psr"/>
</dbReference>
<evidence type="ECO:0000259" key="3">
    <source>
        <dbReference type="Pfam" id="PF03816"/>
    </source>
</evidence>
<protein>
    <submittedName>
        <fullName evidence="4">LCP family protein</fullName>
    </submittedName>
</protein>
<name>A0A841UA48_9BACL</name>
<feature type="region of interest" description="Disordered" evidence="2">
    <location>
        <begin position="326"/>
        <end position="357"/>
    </location>
</feature>
<feature type="domain" description="Cell envelope-related transcriptional attenuator" evidence="3">
    <location>
        <begin position="89"/>
        <end position="236"/>
    </location>
</feature>
<sequence>MNKHRRYARIAISLIAVLLILSGIGYANRGTLAAWGFDTFLSKRVEAKLADTYQPLTDRPAESEPPAVTEPFTLLLMGVDARPGQTRGRSDTLIYTVVRPKDGNVLMVSVPRDSYADIVGKDKKDKITHAYAYGGPEMAVNSVQKLLDAHVDHYASINFEGFVEAVDTLGGISLPITKDIVNKGKDHEKFTIKANKDSYTGQEALNYVRYREDAGGDVSRTERNRVFLEAIMRKASSLKQWDKIPELLGIVGDNFRTDLPPSAMTDLAKQFLQTDHRIRSYTLKGSGARMGSQNLWYFVLNDNDLAQVRTTIAKWLDADTPAAELTLPGETGAGTAAGTAGGTAARQTAGASQAAAS</sequence>
<proteinExistence type="inferred from homology"/>
<dbReference type="Pfam" id="PF03816">
    <property type="entry name" value="LytR_cpsA_psr"/>
    <property type="match status" value="1"/>
</dbReference>
<keyword evidence="5" id="KW-1185">Reference proteome</keyword>
<evidence type="ECO:0000256" key="1">
    <source>
        <dbReference type="ARBA" id="ARBA00006068"/>
    </source>
</evidence>
<reference evidence="4 5" key="1">
    <citation type="submission" date="2020-08" db="EMBL/GenBank/DDBJ databases">
        <title>Cohnella phylogeny.</title>
        <authorList>
            <person name="Dunlap C."/>
        </authorList>
    </citation>
    <scope>NUCLEOTIDE SEQUENCE [LARGE SCALE GENOMIC DNA]</scope>
    <source>
        <strain evidence="4 5">DSM 25239</strain>
    </source>
</reference>
<evidence type="ECO:0000313" key="5">
    <source>
        <dbReference type="Proteomes" id="UP000553776"/>
    </source>
</evidence>
<dbReference type="NCBIfam" id="TIGR00350">
    <property type="entry name" value="lytR_cpsA_psr"/>
    <property type="match status" value="1"/>
</dbReference>
<accession>A0A841UA48</accession>